<dbReference type="Proteomes" id="UP000037035">
    <property type="component" value="Unassembled WGS sequence"/>
</dbReference>
<evidence type="ECO:0000313" key="3">
    <source>
        <dbReference type="Proteomes" id="UP000037035"/>
    </source>
</evidence>
<protein>
    <submittedName>
        <fullName evidence="2">Uncharacterized protein</fullName>
    </submittedName>
</protein>
<sequence>PPLELARFPQLGDYLHPLNLCTFPSYKSIISVTTVRLLQYLTPNHRLAAIAHWLKSVRSLKDCIISSVDSPCSLGLSGWLELLHAPITAKWLKHKFITGAKQSQDGRLVPTGLVELPNPHVASNVKYTPEFFREKWRDQCNFQQQHMEAEQAKLVAVYKQEAAWELLRCVDASSYIWLMLGSRGCMGQTATVGKIFLATEMKLLHLLASITDNSKKLRQQQDKLTGEDSMRAIFDDSKAELFFQAVHIQSEKQPILDSKNIGALLGTKLKERSFKALKSRMPVVKNLPQGDSHSQAVLGRVPPPGSRNGPSYEVGCDILQQLKNP</sequence>
<dbReference type="EMBL" id="LAVV01010052">
    <property type="protein sequence ID" value="KNZ49624.1"/>
    <property type="molecule type" value="Genomic_DNA"/>
</dbReference>
<proteinExistence type="predicted"/>
<accession>A0A0L6UM66</accession>
<dbReference type="AlphaFoldDB" id="A0A0L6UM66"/>
<evidence type="ECO:0000313" key="2">
    <source>
        <dbReference type="EMBL" id="KNZ49624.1"/>
    </source>
</evidence>
<comment type="caution">
    <text evidence="2">The sequence shown here is derived from an EMBL/GenBank/DDBJ whole genome shotgun (WGS) entry which is preliminary data.</text>
</comment>
<feature type="non-terminal residue" evidence="2">
    <location>
        <position position="1"/>
    </location>
</feature>
<name>A0A0L6UM66_9BASI</name>
<dbReference type="STRING" id="27349.A0A0L6UM66"/>
<organism evidence="2 3">
    <name type="scientific">Puccinia sorghi</name>
    <dbReference type="NCBI Taxonomy" id="27349"/>
    <lineage>
        <taxon>Eukaryota</taxon>
        <taxon>Fungi</taxon>
        <taxon>Dikarya</taxon>
        <taxon>Basidiomycota</taxon>
        <taxon>Pucciniomycotina</taxon>
        <taxon>Pucciniomycetes</taxon>
        <taxon>Pucciniales</taxon>
        <taxon>Pucciniaceae</taxon>
        <taxon>Puccinia</taxon>
    </lineage>
</organism>
<evidence type="ECO:0000256" key="1">
    <source>
        <dbReference type="SAM" id="MobiDB-lite"/>
    </source>
</evidence>
<dbReference type="PANTHER" id="PTHR33096">
    <property type="entry name" value="CXC2 DOMAIN-CONTAINING PROTEIN"/>
    <property type="match status" value="1"/>
</dbReference>
<dbReference type="VEuPathDB" id="FungiDB:VP01_4899g1"/>
<feature type="region of interest" description="Disordered" evidence="1">
    <location>
        <begin position="286"/>
        <end position="311"/>
    </location>
</feature>
<keyword evidence="3" id="KW-1185">Reference proteome</keyword>
<gene>
    <name evidence="2" type="ORF">VP01_4899g1</name>
</gene>
<reference evidence="2 3" key="1">
    <citation type="submission" date="2015-08" db="EMBL/GenBank/DDBJ databases">
        <title>Next Generation Sequencing and Analysis of the Genome of Puccinia sorghi L Schw, the Causal Agent of Maize Common Rust.</title>
        <authorList>
            <person name="Rochi L."/>
            <person name="Burguener G."/>
            <person name="Darino M."/>
            <person name="Turjanski A."/>
            <person name="Kreff E."/>
            <person name="Dieguez M.J."/>
            <person name="Sacco F."/>
        </authorList>
    </citation>
    <scope>NUCLEOTIDE SEQUENCE [LARGE SCALE GENOMIC DNA]</scope>
    <source>
        <strain evidence="2 3">RO10H11247</strain>
    </source>
</reference>
<dbReference type="PANTHER" id="PTHR33096:SF1">
    <property type="entry name" value="CXC1-LIKE CYSTEINE CLUSTER ASSOCIATED WITH KDZ TRANSPOSASES DOMAIN-CONTAINING PROTEIN"/>
    <property type="match status" value="1"/>
</dbReference>